<keyword evidence="3" id="KW-1133">Transmembrane helix</keyword>
<organism evidence="5 6">
    <name type="scientific">Triparma strigata</name>
    <dbReference type="NCBI Taxonomy" id="1606541"/>
    <lineage>
        <taxon>Eukaryota</taxon>
        <taxon>Sar</taxon>
        <taxon>Stramenopiles</taxon>
        <taxon>Ochrophyta</taxon>
        <taxon>Bolidophyceae</taxon>
        <taxon>Parmales</taxon>
        <taxon>Triparmaceae</taxon>
        <taxon>Triparma</taxon>
    </lineage>
</organism>
<dbReference type="Pfam" id="PF06799">
    <property type="entry name" value="CGLD27-like"/>
    <property type="match status" value="1"/>
</dbReference>
<comment type="subcellular location">
    <subcellularLocation>
        <location evidence="1">Plastid</location>
    </subcellularLocation>
</comment>
<keyword evidence="4" id="KW-0732">Signal</keyword>
<feature type="chain" id="PRO_5040833254" evidence="4">
    <location>
        <begin position="20"/>
        <end position="284"/>
    </location>
</feature>
<gene>
    <name evidence="5" type="ORF">TrST_g7938</name>
</gene>
<keyword evidence="3" id="KW-0812">Transmembrane</keyword>
<dbReference type="OrthoDB" id="192326at2759"/>
<feature type="transmembrane region" description="Helical" evidence="3">
    <location>
        <begin position="127"/>
        <end position="147"/>
    </location>
</feature>
<evidence type="ECO:0000256" key="1">
    <source>
        <dbReference type="ARBA" id="ARBA00004474"/>
    </source>
</evidence>
<feature type="transmembrane region" description="Helical" evidence="3">
    <location>
        <begin position="93"/>
        <end position="115"/>
    </location>
</feature>
<feature type="transmembrane region" description="Helical" evidence="3">
    <location>
        <begin position="196"/>
        <end position="214"/>
    </location>
</feature>
<reference evidence="6" key="1">
    <citation type="journal article" date="2023" name="Commun. Biol.">
        <title>Genome analysis of Parmales, the sister group of diatoms, reveals the evolutionary specialization of diatoms from phago-mixotrophs to photoautotrophs.</title>
        <authorList>
            <person name="Ban H."/>
            <person name="Sato S."/>
            <person name="Yoshikawa S."/>
            <person name="Yamada K."/>
            <person name="Nakamura Y."/>
            <person name="Ichinomiya M."/>
            <person name="Sato N."/>
            <person name="Blanc-Mathieu R."/>
            <person name="Endo H."/>
            <person name="Kuwata A."/>
            <person name="Ogata H."/>
        </authorList>
    </citation>
    <scope>NUCLEOTIDE SEQUENCE [LARGE SCALE GENOMIC DNA]</scope>
    <source>
        <strain evidence="6">NIES 3701</strain>
    </source>
</reference>
<accession>A0A9W7BUL9</accession>
<feature type="signal peptide" evidence="4">
    <location>
        <begin position="1"/>
        <end position="19"/>
    </location>
</feature>
<evidence type="ECO:0000256" key="2">
    <source>
        <dbReference type="ARBA" id="ARBA00022640"/>
    </source>
</evidence>
<protein>
    <submittedName>
        <fullName evidence="5">Uncharacterized protein</fullName>
    </submittedName>
</protein>
<comment type="caution">
    <text evidence="5">The sequence shown here is derived from an EMBL/GenBank/DDBJ whole genome shotgun (WGS) entry which is preliminary data.</text>
</comment>
<keyword evidence="2" id="KW-0934">Plastid</keyword>
<dbReference type="InterPro" id="IPR009631">
    <property type="entry name" value="CGLD27-like"/>
</dbReference>
<dbReference type="EMBL" id="BRXY01000422">
    <property type="protein sequence ID" value="GMH93894.1"/>
    <property type="molecule type" value="Genomic_DNA"/>
</dbReference>
<dbReference type="PANTHER" id="PTHR34214">
    <property type="match status" value="1"/>
</dbReference>
<evidence type="ECO:0000256" key="3">
    <source>
        <dbReference type="SAM" id="Phobius"/>
    </source>
</evidence>
<evidence type="ECO:0000313" key="6">
    <source>
        <dbReference type="Proteomes" id="UP001165085"/>
    </source>
</evidence>
<dbReference type="AlphaFoldDB" id="A0A9W7BUL9"/>
<keyword evidence="3" id="KW-0472">Membrane</keyword>
<proteinExistence type="predicted"/>
<dbReference type="GO" id="GO:0009536">
    <property type="term" value="C:plastid"/>
    <property type="evidence" value="ECO:0007669"/>
    <property type="project" value="UniProtKB-SubCell"/>
</dbReference>
<sequence>MHYFTAFLFYLGVLGRCSCFKSPPRPFLPSIRSSTTPSRLQYKDEDDIGFHPTTFAGEELIPKGQLPIAEYRELLELPFFDWPTKEGLDAKLLILYSALTLLISYPISCATYTLPGYLLPKLTSSNLGSLSITLLFVLRLFSGWSYVASRLKSDYIVYEETGWYDCAVEKKSLESRIRDKMTYRESVEPAVTKMKGFLLGLSVAWVLSCASFTLSTHAKPMFNEYQPDFLNSLITNDMMAGVAAEQSHGRPTYCDSRYYKVLAGSAQGCNTNKNTRGEGETIYY</sequence>
<name>A0A9W7BUL9_9STRA</name>
<keyword evidence="6" id="KW-1185">Reference proteome</keyword>
<dbReference type="Proteomes" id="UP001165085">
    <property type="component" value="Unassembled WGS sequence"/>
</dbReference>
<dbReference type="PANTHER" id="PTHR34214:SF3">
    <property type="entry name" value="PROTEIN CONSERVED IN THE GREEN LINEAGE AND DIATOMS 27, CHLOROPLASTIC"/>
    <property type="match status" value="1"/>
</dbReference>
<evidence type="ECO:0000256" key="4">
    <source>
        <dbReference type="SAM" id="SignalP"/>
    </source>
</evidence>
<evidence type="ECO:0000313" key="5">
    <source>
        <dbReference type="EMBL" id="GMH93894.1"/>
    </source>
</evidence>